<dbReference type="Gene3D" id="3.30.40.10">
    <property type="entry name" value="Zinc/RING finger domain, C3HC4 (zinc finger)"/>
    <property type="match status" value="1"/>
</dbReference>
<dbReference type="Proteomes" id="UP001046870">
    <property type="component" value="Chromosome 4"/>
</dbReference>
<evidence type="ECO:0000256" key="2">
    <source>
        <dbReference type="ARBA" id="ARBA00004496"/>
    </source>
</evidence>
<evidence type="ECO:0000256" key="8">
    <source>
        <dbReference type="ARBA" id="ARBA00022884"/>
    </source>
</evidence>
<evidence type="ECO:0000256" key="9">
    <source>
        <dbReference type="ARBA" id="ARBA00023242"/>
    </source>
</evidence>
<organism evidence="14 15">
    <name type="scientific">Megalops atlanticus</name>
    <name type="common">Tarpon</name>
    <name type="synonym">Clupea gigantea</name>
    <dbReference type="NCBI Taxonomy" id="7932"/>
    <lineage>
        <taxon>Eukaryota</taxon>
        <taxon>Metazoa</taxon>
        <taxon>Chordata</taxon>
        <taxon>Craniata</taxon>
        <taxon>Vertebrata</taxon>
        <taxon>Euteleostomi</taxon>
        <taxon>Actinopterygii</taxon>
        <taxon>Neopterygii</taxon>
        <taxon>Teleostei</taxon>
        <taxon>Elopiformes</taxon>
        <taxon>Megalopidae</taxon>
        <taxon>Megalops</taxon>
    </lineage>
</organism>
<dbReference type="InterPro" id="IPR047228">
    <property type="entry name" value="KH-I_MEX3_rpt1"/>
</dbReference>
<evidence type="ECO:0000313" key="14">
    <source>
        <dbReference type="EMBL" id="KAG7481501.1"/>
    </source>
</evidence>
<dbReference type="PANTHER" id="PTHR23285">
    <property type="entry name" value="RING FINGER AND KH DOMAIN CONTAINING PROTEIN 1"/>
    <property type="match status" value="1"/>
</dbReference>
<dbReference type="InterPro" id="IPR047227">
    <property type="entry name" value="MEX3"/>
</dbReference>
<dbReference type="FunFam" id="3.30.40.10:FF:000090">
    <property type="entry name" value="Mex-3 RNA-binding family member C"/>
    <property type="match status" value="1"/>
</dbReference>
<dbReference type="PROSITE" id="PS50084">
    <property type="entry name" value="KH_TYPE_1"/>
    <property type="match status" value="2"/>
</dbReference>
<dbReference type="FunFam" id="3.30.1370.10:FF:000013">
    <property type="entry name" value="Mex-3 RNA-binding family member B"/>
    <property type="match status" value="1"/>
</dbReference>
<feature type="compositionally biased region" description="Low complexity" evidence="12">
    <location>
        <begin position="505"/>
        <end position="520"/>
    </location>
</feature>
<dbReference type="InterPro" id="IPR004087">
    <property type="entry name" value="KH_dom"/>
</dbReference>
<evidence type="ECO:0000256" key="10">
    <source>
        <dbReference type="PROSITE-ProRule" id="PRU00117"/>
    </source>
</evidence>
<feature type="region of interest" description="Disordered" evidence="12">
    <location>
        <begin position="463"/>
        <end position="485"/>
    </location>
</feature>
<dbReference type="CDD" id="cd22423">
    <property type="entry name" value="KH-I_MEX3_rpt1"/>
    <property type="match status" value="1"/>
</dbReference>
<dbReference type="FunFam" id="3.30.1370.10:FF:000012">
    <property type="entry name" value="Mex-3 RNA-binding family member D"/>
    <property type="match status" value="1"/>
</dbReference>
<dbReference type="InterPro" id="IPR013083">
    <property type="entry name" value="Znf_RING/FYVE/PHD"/>
</dbReference>
<dbReference type="InterPro" id="IPR036612">
    <property type="entry name" value="KH_dom_type_1_sf"/>
</dbReference>
<keyword evidence="4" id="KW-0479">Metal-binding</keyword>
<keyword evidence="6 11" id="KW-0863">Zinc-finger</keyword>
<evidence type="ECO:0000256" key="12">
    <source>
        <dbReference type="SAM" id="MobiDB-lite"/>
    </source>
</evidence>
<protein>
    <recommendedName>
        <fullName evidence="13">RING-type domain-containing protein</fullName>
    </recommendedName>
</protein>
<evidence type="ECO:0000256" key="4">
    <source>
        <dbReference type="ARBA" id="ARBA00022723"/>
    </source>
</evidence>
<name>A0A9D3Q842_MEGAT</name>
<dbReference type="InterPro" id="IPR004088">
    <property type="entry name" value="KH_dom_type_1"/>
</dbReference>
<dbReference type="GO" id="GO:0005737">
    <property type="term" value="C:cytoplasm"/>
    <property type="evidence" value="ECO:0007669"/>
    <property type="project" value="UniProtKB-SubCell"/>
</dbReference>
<dbReference type="AlphaFoldDB" id="A0A9D3Q842"/>
<dbReference type="InterPro" id="IPR001841">
    <property type="entry name" value="Znf_RING"/>
</dbReference>
<evidence type="ECO:0000256" key="1">
    <source>
        <dbReference type="ARBA" id="ARBA00004123"/>
    </source>
</evidence>
<dbReference type="Gene3D" id="3.30.1370.10">
    <property type="entry name" value="K Homology domain, type 1"/>
    <property type="match status" value="2"/>
</dbReference>
<dbReference type="SMART" id="SM00322">
    <property type="entry name" value="KH"/>
    <property type="match status" value="2"/>
</dbReference>
<evidence type="ECO:0000313" key="15">
    <source>
        <dbReference type="Proteomes" id="UP001046870"/>
    </source>
</evidence>
<proteinExistence type="predicted"/>
<keyword evidence="3" id="KW-0963">Cytoplasm</keyword>
<dbReference type="EMBL" id="JAFDVH010000004">
    <property type="protein sequence ID" value="KAG7481501.1"/>
    <property type="molecule type" value="Genomic_DNA"/>
</dbReference>
<reference evidence="14" key="1">
    <citation type="submission" date="2021-01" db="EMBL/GenBank/DDBJ databases">
        <authorList>
            <person name="Zahm M."/>
            <person name="Roques C."/>
            <person name="Cabau C."/>
            <person name="Klopp C."/>
            <person name="Donnadieu C."/>
            <person name="Jouanno E."/>
            <person name="Lampietro C."/>
            <person name="Louis A."/>
            <person name="Herpin A."/>
            <person name="Echchiki A."/>
            <person name="Berthelot C."/>
            <person name="Parey E."/>
            <person name="Roest-Crollius H."/>
            <person name="Braasch I."/>
            <person name="Postlethwait J."/>
            <person name="Bobe J."/>
            <person name="Montfort J."/>
            <person name="Bouchez O."/>
            <person name="Begum T."/>
            <person name="Mejri S."/>
            <person name="Adams A."/>
            <person name="Chen W.-J."/>
            <person name="Guiguen Y."/>
        </authorList>
    </citation>
    <scope>NUCLEOTIDE SEQUENCE</scope>
    <source>
        <strain evidence="14">YG-15Mar2019-1</strain>
        <tissue evidence="14">Brain</tissue>
    </source>
</reference>
<dbReference type="PROSITE" id="PS50089">
    <property type="entry name" value="ZF_RING_2"/>
    <property type="match status" value="1"/>
</dbReference>
<feature type="region of interest" description="Disordered" evidence="12">
    <location>
        <begin position="497"/>
        <end position="525"/>
    </location>
</feature>
<dbReference type="CDD" id="cd22424">
    <property type="entry name" value="KH-I_MEX3_rpt2"/>
    <property type="match status" value="1"/>
</dbReference>
<dbReference type="GO" id="GO:0008270">
    <property type="term" value="F:zinc ion binding"/>
    <property type="evidence" value="ECO:0007669"/>
    <property type="project" value="UniProtKB-KW"/>
</dbReference>
<evidence type="ECO:0000256" key="6">
    <source>
        <dbReference type="ARBA" id="ARBA00022771"/>
    </source>
</evidence>
<dbReference type="Pfam" id="PF13920">
    <property type="entry name" value="zf-C3HC4_3"/>
    <property type="match status" value="1"/>
</dbReference>
<gene>
    <name evidence="14" type="ORF">MATL_G00067360</name>
</gene>
<dbReference type="CDD" id="cd16518">
    <property type="entry name" value="RING-HC_MEX3"/>
    <property type="match status" value="1"/>
</dbReference>
<evidence type="ECO:0000256" key="3">
    <source>
        <dbReference type="ARBA" id="ARBA00022490"/>
    </source>
</evidence>
<keyword evidence="7" id="KW-0862">Zinc</keyword>
<dbReference type="GO" id="GO:0003723">
    <property type="term" value="F:RNA binding"/>
    <property type="evidence" value="ECO:0007669"/>
    <property type="project" value="UniProtKB-UniRule"/>
</dbReference>
<keyword evidence="5" id="KW-0677">Repeat</keyword>
<dbReference type="Pfam" id="PF00013">
    <property type="entry name" value="KH_1"/>
    <property type="match status" value="2"/>
</dbReference>
<feature type="domain" description="RING-type" evidence="13">
    <location>
        <begin position="532"/>
        <end position="572"/>
    </location>
</feature>
<dbReference type="InterPro" id="IPR047226">
    <property type="entry name" value="KH-I_MEX3_rpt2"/>
</dbReference>
<keyword evidence="9" id="KW-0539">Nucleus</keyword>
<evidence type="ECO:0000256" key="5">
    <source>
        <dbReference type="ARBA" id="ARBA00022737"/>
    </source>
</evidence>
<accession>A0A9D3Q842</accession>
<dbReference type="PANTHER" id="PTHR23285:SF8">
    <property type="entry name" value="RNA-BINDING E3 UBIQUITIN-PROTEIN LIGASE MEX3C"/>
    <property type="match status" value="1"/>
</dbReference>
<evidence type="ECO:0000256" key="7">
    <source>
        <dbReference type="ARBA" id="ARBA00022833"/>
    </source>
</evidence>
<comment type="subcellular location">
    <subcellularLocation>
        <location evidence="2">Cytoplasm</location>
    </subcellularLocation>
    <subcellularLocation>
        <location evidence="1">Nucleus</location>
    </subcellularLocation>
</comment>
<dbReference type="OrthoDB" id="427410at2759"/>
<dbReference type="SUPFAM" id="SSF54791">
    <property type="entry name" value="Eukaryotic type KH-domain (KH-domain type I)"/>
    <property type="match status" value="2"/>
</dbReference>
<dbReference type="SMART" id="SM00184">
    <property type="entry name" value="RING"/>
    <property type="match status" value="1"/>
</dbReference>
<dbReference type="GO" id="GO:0005634">
    <property type="term" value="C:nucleus"/>
    <property type="evidence" value="ECO:0007669"/>
    <property type="project" value="UniProtKB-SubCell"/>
</dbReference>
<keyword evidence="8 10" id="KW-0694">RNA-binding</keyword>
<evidence type="ECO:0000256" key="11">
    <source>
        <dbReference type="PROSITE-ProRule" id="PRU00175"/>
    </source>
</evidence>
<dbReference type="SUPFAM" id="SSF57850">
    <property type="entry name" value="RING/U-box"/>
    <property type="match status" value="1"/>
</dbReference>
<evidence type="ECO:0000259" key="13">
    <source>
        <dbReference type="PROSITE" id="PS50089"/>
    </source>
</evidence>
<comment type="caution">
    <text evidence="14">The sequence shown here is derived from an EMBL/GenBank/DDBJ whole genome shotgun (WGS) entry which is preliminary data.</text>
</comment>
<sequence>MPSSTSLLETEETEPEIPPLVQAFAGVGLDDHGAQSQTEPQESLLHSRPASHFSLLGTVLDLQPLPLRKPPLEEEEEDVEEADEAVIAEETDSSTTLLAQAQVPALGSVMLPGMEAPETVLLYSGGLEDPTAQQVPGMMLPLGYGEPGFEIEQPPLARRKSVNTTECVAVPSSEHVAEIVGRQGCKIKALRAKTNTYIKTPVRGEQPVFVVTGRKEDVAMAKREILSAAEHFSLIRASRNKAGPLTGTGPGLPGAPALAGQTTIQVRVPYRVVGLVVGPKGATIKRIQQQTHTYIVTPSRDKEPVFEVTGMPENVDRAREEIEAHIALRTGGSAEAAADDNDFHHNGTDVSFEGAAPAAGGGAGCVRMTPSYRNDSSSSLGSGSSDSYYGGRVADYSPGSPFNSNNNNNGGGSFWFGETLLPLGSDDVAALEPAGFEALAVAPGPAPHPVLWSPFEQGVPLFEGRGHGALQQDSQPGTPRLSPTFHESLEHPAARRFPAYGPTLSSSGDSTASSSPPDSAGSGGAYRGRQDCVRCLESEITAALVPCGHNYFCMECASRICQSPEAVCPVCHTPVTQAIRLRNM</sequence>
<keyword evidence="15" id="KW-1185">Reference proteome</keyword>
<feature type="region of interest" description="Disordered" evidence="12">
    <location>
        <begin position="27"/>
        <end position="46"/>
    </location>
</feature>